<dbReference type="EMBL" id="JAVDQH010000007">
    <property type="protein sequence ID" value="MDR6244293.1"/>
    <property type="molecule type" value="Genomic_DNA"/>
</dbReference>
<accession>A0ABU1IYF3</accession>
<comment type="caution">
    <text evidence="1">The sequence shown here is derived from an EMBL/GenBank/DDBJ whole genome shotgun (WGS) entry which is preliminary data.</text>
</comment>
<dbReference type="Proteomes" id="UP001185028">
    <property type="component" value="Unassembled WGS sequence"/>
</dbReference>
<proteinExistence type="predicted"/>
<protein>
    <submittedName>
        <fullName evidence="1">Uncharacterized protein</fullName>
    </submittedName>
</protein>
<evidence type="ECO:0000313" key="2">
    <source>
        <dbReference type="Proteomes" id="UP001185028"/>
    </source>
</evidence>
<keyword evidence="2" id="KW-1185">Reference proteome</keyword>
<organism evidence="1 2">
    <name type="scientific">Paenibacillus hunanensis</name>
    <dbReference type="NCBI Taxonomy" id="539262"/>
    <lineage>
        <taxon>Bacteria</taxon>
        <taxon>Bacillati</taxon>
        <taxon>Bacillota</taxon>
        <taxon>Bacilli</taxon>
        <taxon>Bacillales</taxon>
        <taxon>Paenibacillaceae</taxon>
        <taxon>Paenibacillus</taxon>
    </lineage>
</organism>
<name>A0ABU1IYF3_9BACL</name>
<evidence type="ECO:0000313" key="1">
    <source>
        <dbReference type="EMBL" id="MDR6244293.1"/>
    </source>
</evidence>
<reference evidence="1 2" key="1">
    <citation type="submission" date="2023-07" db="EMBL/GenBank/DDBJ databases">
        <title>Genomic Encyclopedia of Type Strains, Phase IV (KMG-IV): sequencing the most valuable type-strain genomes for metagenomic binning, comparative biology and taxonomic classification.</title>
        <authorList>
            <person name="Goeker M."/>
        </authorList>
    </citation>
    <scope>NUCLEOTIDE SEQUENCE [LARGE SCALE GENOMIC DNA]</scope>
    <source>
        <strain evidence="1 2">DSM 22170</strain>
    </source>
</reference>
<sequence>MEHVRDFARLLPGEGYGKGLSSFTAKIDGDAIMTTDTDNR</sequence>
<gene>
    <name evidence="1" type="ORF">JOC58_002186</name>
</gene>